<keyword evidence="2" id="KW-1185">Reference proteome</keyword>
<comment type="caution">
    <text evidence="1">The sequence shown here is derived from an EMBL/GenBank/DDBJ whole genome shotgun (WGS) entry which is preliminary data.</text>
</comment>
<accession>A0ACB7J0A4</accession>
<reference evidence="1 2" key="1">
    <citation type="journal article" date="2021" name="Appl. Environ. Microbiol.">
        <title>Genetic linkage and physical mapping for an oyster mushroom Pleurotus cornucopiae and QTL analysis for the trait cap color.</title>
        <authorList>
            <person name="Zhang Y."/>
            <person name="Gao W."/>
            <person name="Sonnenberg A."/>
            <person name="Chen Q."/>
            <person name="Zhang J."/>
            <person name="Huang C."/>
        </authorList>
    </citation>
    <scope>NUCLEOTIDE SEQUENCE [LARGE SCALE GENOMIC DNA]</scope>
    <source>
        <strain evidence="1">CCMSSC00406</strain>
    </source>
</reference>
<dbReference type="EMBL" id="WQMT02000004">
    <property type="protein sequence ID" value="KAG9223877.1"/>
    <property type="molecule type" value="Genomic_DNA"/>
</dbReference>
<evidence type="ECO:0000313" key="2">
    <source>
        <dbReference type="Proteomes" id="UP000824881"/>
    </source>
</evidence>
<proteinExistence type="predicted"/>
<name>A0ACB7J0A4_PLECO</name>
<dbReference type="Proteomes" id="UP000824881">
    <property type="component" value="Unassembled WGS sequence"/>
</dbReference>
<organism evidence="1 2">
    <name type="scientific">Pleurotus cornucopiae</name>
    <name type="common">Cornucopia mushroom</name>
    <dbReference type="NCBI Taxonomy" id="5321"/>
    <lineage>
        <taxon>Eukaryota</taxon>
        <taxon>Fungi</taxon>
        <taxon>Dikarya</taxon>
        <taxon>Basidiomycota</taxon>
        <taxon>Agaricomycotina</taxon>
        <taxon>Agaricomycetes</taxon>
        <taxon>Agaricomycetidae</taxon>
        <taxon>Agaricales</taxon>
        <taxon>Pleurotineae</taxon>
        <taxon>Pleurotaceae</taxon>
        <taxon>Pleurotus</taxon>
    </lineage>
</organism>
<evidence type="ECO:0000313" key="1">
    <source>
        <dbReference type="EMBL" id="KAG9223877.1"/>
    </source>
</evidence>
<gene>
    <name evidence="1" type="ORF">CCMSSC00406_0007739</name>
</gene>
<protein>
    <submittedName>
        <fullName evidence="1">Uncharacterized protein</fullName>
    </submittedName>
</protein>
<sequence length="632" mass="71239">MFPLSLCSHTQSLRATRLNQLVKTFSTSTPAKDSSLRTLRLITTLNPARISANCRIDISNTTRTTIEVMDNMRDGGTVSYNKFVIKYQTERPSSSELTKLRFPDRTGGFLYYHSPHDLPPSAGELRFRISDSSFQQGQDLLIKNARPWRIPMYGLVDPPADLVGLRDQLLHEKLIAVDQLNTCRRILQSTEMPWYAYTIHSFEQPWLLPLDQDINLWVVNNGTARLFRAQTFYKLRRDAEPPLRPLSGLLLVRFERSTVKLARKQRQVLVLRILDVIKPIDIHPDARGKYHIPQPGTLVPRNGDASMKDRPWYFDFDLNVKSPNAQALRLLCGHVHTPSLGNFSNSTEIKASTHQHIPESLGTPVVPRRKCTPPEFAHTSDSHGHHQAIEQLEKDGSRIIQIVKKRIAEREELLSQIGDTVSSKEDIKRAKVLRESENLQEAWMEWNKTRELLQETIPLLNDPDSVMRSLAADEYSSLATTFSEHISTIFPSLLTPVSPTANLSALMELKSGVGGSEASLFLTNLLRMYQRYAHTMRWKANVVASNENEGGGTKDAVIEFEGEGAYDALRWESGVHRVQRVPATEASGRVHTSTVAIVVLPLVEEKQSEELFSMADVKVEVMRARGAGGQAS</sequence>